<reference evidence="1 2" key="1">
    <citation type="submission" date="2018-04" db="EMBL/GenBank/DDBJ databases">
        <authorList>
            <person name="Hagen T."/>
        </authorList>
    </citation>
    <scope>NUCLEOTIDE SEQUENCE [LARGE SCALE GENOMIC DNA]</scope>
    <source>
        <strain evidence="1 2">TPD7009</strain>
    </source>
</reference>
<dbReference type="AlphaFoldDB" id="A0AA92C300"/>
<dbReference type="Proteomes" id="UP000244335">
    <property type="component" value="Unassembled WGS sequence"/>
</dbReference>
<gene>
    <name evidence="1" type="ORF">DC430_12270</name>
</gene>
<evidence type="ECO:0000313" key="2">
    <source>
        <dbReference type="Proteomes" id="UP000244335"/>
    </source>
</evidence>
<name>A0AA92C300_RHIRH</name>
<accession>A0AA92C300</accession>
<comment type="caution">
    <text evidence="1">The sequence shown here is derived from an EMBL/GenBank/DDBJ whole genome shotgun (WGS) entry which is preliminary data.</text>
</comment>
<sequence>MNDAELIDAYISMVEDRAAGGWEPYLLTLMFNQLRGNERTKQQLMLKECEAIYGRLMTRLIKRPHNTPIAAMPFWLSCMDWPVNKQIKSSFSDIMTNDGMHIHAIFMVPPNARTGKRLNEIVADSPKAFLVGERMALSRLHVVPLERTLQKAALYALKQVQRKRITSADILVLPRSHGEI</sequence>
<organism evidence="1 2">
    <name type="scientific">Rhizobium rhizogenes</name>
    <name type="common">Agrobacterium rhizogenes</name>
    <dbReference type="NCBI Taxonomy" id="359"/>
    <lineage>
        <taxon>Bacteria</taxon>
        <taxon>Pseudomonadati</taxon>
        <taxon>Pseudomonadota</taxon>
        <taxon>Alphaproteobacteria</taxon>
        <taxon>Hyphomicrobiales</taxon>
        <taxon>Rhizobiaceae</taxon>
        <taxon>Rhizobium/Agrobacterium group</taxon>
        <taxon>Rhizobium</taxon>
    </lineage>
</organism>
<proteinExistence type="predicted"/>
<dbReference type="RefSeq" id="WP_112955709.1">
    <property type="nucleotide sequence ID" value="NZ_QDFR01000003.1"/>
</dbReference>
<evidence type="ECO:0000313" key="1">
    <source>
        <dbReference type="EMBL" id="PVE54018.1"/>
    </source>
</evidence>
<protein>
    <submittedName>
        <fullName evidence="1">Uncharacterized protein</fullName>
    </submittedName>
</protein>
<dbReference type="EMBL" id="QDFR01000003">
    <property type="protein sequence ID" value="PVE54018.1"/>
    <property type="molecule type" value="Genomic_DNA"/>
</dbReference>